<accession>A0ABQ2N508</accession>
<dbReference type="InterPro" id="IPR052613">
    <property type="entry name" value="LicD_transferase"/>
</dbReference>
<dbReference type="InterPro" id="IPR029063">
    <property type="entry name" value="SAM-dependent_MTases_sf"/>
</dbReference>
<evidence type="ECO:0008006" key="3">
    <source>
        <dbReference type="Google" id="ProtNLM"/>
    </source>
</evidence>
<name>A0ABQ2N508_9ACTN</name>
<proteinExistence type="predicted"/>
<keyword evidence="2" id="KW-1185">Reference proteome</keyword>
<evidence type="ECO:0000313" key="1">
    <source>
        <dbReference type="EMBL" id="GGO84781.1"/>
    </source>
</evidence>
<dbReference type="SUPFAM" id="SSF53335">
    <property type="entry name" value="S-adenosyl-L-methionine-dependent methyltransferases"/>
    <property type="match status" value="1"/>
</dbReference>
<dbReference type="Gene3D" id="3.40.50.150">
    <property type="entry name" value="Vaccinia Virus protein VP39"/>
    <property type="match status" value="1"/>
</dbReference>
<reference evidence="2" key="1">
    <citation type="journal article" date="2019" name="Int. J. Syst. Evol. Microbiol.">
        <title>The Global Catalogue of Microorganisms (GCM) 10K type strain sequencing project: providing services to taxonomists for standard genome sequencing and annotation.</title>
        <authorList>
            <consortium name="The Broad Institute Genomics Platform"/>
            <consortium name="The Broad Institute Genome Sequencing Center for Infectious Disease"/>
            <person name="Wu L."/>
            <person name="Ma J."/>
        </authorList>
    </citation>
    <scope>NUCLEOTIDE SEQUENCE [LARGE SCALE GENOMIC DNA]</scope>
    <source>
        <strain evidence="2">CGMCC 4.7371</strain>
    </source>
</reference>
<sequence length="509" mass="56084">MDDQGLFVSGSSGDFPVNVAFGGQRVFSFWTGRDTTSRGGERFFAWPHQLRRFLNGAVEVSLVSPVDGTVFAETSAVLGDGEGVVSVVDKAGNPVGLDKSMRLSHLFGQRDGAEMEPLLDALEEVLEALEKAGVRPFVAYGTLLGAVRDQDFIGHDSDADIGYVSPYSEPADVIRESFDLQRSLQDMGYTVQRYSGMGLKVLVKENDGATRGLDVFGGFQREGKLYLMGEVGHPFRDEWLYPRTTAQLAGRSVPVPAEPEHLLEAMYGESWRVPDPAYKFTTPVSTQRRLNGWFRGTRVGLDTRWERRAARAEVVAERRSTFVEWAREQTPDAPTYVDVGCGGGRDAAWLSREGAPSVWALDYFQPDLRKAMRISARTGASVNVLWCNLLELRSLMETTARIARVPGPRVVLAHHLLDATDSYGRRNFLRLARMLTRDTGKAVVQAYVAPTEHSRALGVRPLREAAFADLVAASKGVVEHVEHLSEAEAGVAGGSNEKSIVRMVMSWSR</sequence>
<dbReference type="PANTHER" id="PTHR13627:SF31">
    <property type="entry name" value="RIBITOL 5-PHOSPHATE TRANSFERASE FKRP"/>
    <property type="match status" value="1"/>
</dbReference>
<dbReference type="PANTHER" id="PTHR13627">
    <property type="entry name" value="FUKUTIN RELATED PROTEIN"/>
    <property type="match status" value="1"/>
</dbReference>
<evidence type="ECO:0000313" key="2">
    <source>
        <dbReference type="Proteomes" id="UP000655410"/>
    </source>
</evidence>
<dbReference type="Proteomes" id="UP000655410">
    <property type="component" value="Unassembled WGS sequence"/>
</dbReference>
<dbReference type="EMBL" id="BMNI01000001">
    <property type="protein sequence ID" value="GGO84781.1"/>
    <property type="molecule type" value="Genomic_DNA"/>
</dbReference>
<gene>
    <name evidence="1" type="ORF">GCM10011584_03180</name>
</gene>
<comment type="caution">
    <text evidence="1">The sequence shown here is derived from an EMBL/GenBank/DDBJ whole genome shotgun (WGS) entry which is preliminary data.</text>
</comment>
<organism evidence="1 2">
    <name type="scientific">Nocardioides phosphati</name>
    <dbReference type="NCBI Taxonomy" id="1867775"/>
    <lineage>
        <taxon>Bacteria</taxon>
        <taxon>Bacillati</taxon>
        <taxon>Actinomycetota</taxon>
        <taxon>Actinomycetes</taxon>
        <taxon>Propionibacteriales</taxon>
        <taxon>Nocardioidaceae</taxon>
        <taxon>Nocardioides</taxon>
    </lineage>
</organism>
<dbReference type="CDD" id="cd02440">
    <property type="entry name" value="AdoMet_MTases"/>
    <property type="match status" value="1"/>
</dbReference>
<protein>
    <recommendedName>
        <fullName evidence="3">Class I SAM-dependent methyltransferase</fullName>
    </recommendedName>
</protein>